<evidence type="ECO:0000313" key="3">
    <source>
        <dbReference type="WBParaSite" id="ASIM_0001802201-mRNA-1"/>
    </source>
</evidence>
<evidence type="ECO:0000313" key="2">
    <source>
        <dbReference type="Proteomes" id="UP000267096"/>
    </source>
</evidence>
<accession>A0A0M3KAM6</accession>
<dbReference type="WBParaSite" id="ASIM_0001802201-mRNA-1">
    <property type="protein sequence ID" value="ASIM_0001802201-mRNA-1"/>
    <property type="gene ID" value="ASIM_0001802201"/>
</dbReference>
<reference evidence="3" key="1">
    <citation type="submission" date="2017-02" db="UniProtKB">
        <authorList>
            <consortium name="WormBaseParasite"/>
        </authorList>
    </citation>
    <scope>IDENTIFICATION</scope>
</reference>
<dbReference type="AlphaFoldDB" id="A0A0M3KAM6"/>
<keyword evidence="2" id="KW-1185">Reference proteome</keyword>
<gene>
    <name evidence="1" type="ORF">ASIM_LOCUS17423</name>
</gene>
<evidence type="ECO:0000313" key="1">
    <source>
        <dbReference type="EMBL" id="VDK60367.1"/>
    </source>
</evidence>
<organism evidence="3">
    <name type="scientific">Anisakis simplex</name>
    <name type="common">Herring worm</name>
    <dbReference type="NCBI Taxonomy" id="6269"/>
    <lineage>
        <taxon>Eukaryota</taxon>
        <taxon>Metazoa</taxon>
        <taxon>Ecdysozoa</taxon>
        <taxon>Nematoda</taxon>
        <taxon>Chromadorea</taxon>
        <taxon>Rhabditida</taxon>
        <taxon>Spirurina</taxon>
        <taxon>Ascaridomorpha</taxon>
        <taxon>Ascaridoidea</taxon>
        <taxon>Anisakidae</taxon>
        <taxon>Anisakis</taxon>
        <taxon>Anisakis simplex complex</taxon>
    </lineage>
</organism>
<dbReference type="OrthoDB" id="10444023at2759"/>
<reference evidence="1 2" key="2">
    <citation type="submission" date="2018-11" db="EMBL/GenBank/DDBJ databases">
        <authorList>
            <consortium name="Pathogen Informatics"/>
        </authorList>
    </citation>
    <scope>NUCLEOTIDE SEQUENCE [LARGE SCALE GENOMIC DNA]</scope>
</reference>
<protein>
    <submittedName>
        <fullName evidence="3">Protein SMG8</fullName>
    </submittedName>
</protein>
<dbReference type="Proteomes" id="UP000267096">
    <property type="component" value="Unassembled WGS sequence"/>
</dbReference>
<sequence>MKGVLLLSQFSELNSTGVKVVLFDVSYQILFQIKLTMAIPHPQIEQPDPPEELTRYEEAYSNGAVTFNHLQDLKAAWQRQQLRAIILLPPCEPDAYNLEEKFKTYYEATWGEWGSSYSLTAFNTNGDLENSFLQNCVMIQWKLEEKELNFDKAPFIIHAKAPGNNLLRSYGPSMQVCILGLDPQLLEIARFEAEIKLEGSNINQHTLELMEKQNALPRSERLPYVKFNYDDSQLATAANDLDDEPDFTLRKKRKTRRTIVEEATIRSKVKRLVIECSWKPEAGQNLLCRRELRGCKNEHDDECRMGNGEDFCYKHCIKANFFQLRSHPFIVSPGKQQPKDSELFLNYAWRVLTNRLVVSDIGGQHLNKRVGECS</sequence>
<name>A0A0M3KAM6_ANISI</name>
<proteinExistence type="predicted"/>
<dbReference type="EMBL" id="UYRR01034105">
    <property type="protein sequence ID" value="VDK60367.1"/>
    <property type="molecule type" value="Genomic_DNA"/>
</dbReference>